<comment type="caution">
    <text evidence="4">The sequence shown here is derived from an EMBL/GenBank/DDBJ whole genome shotgun (WGS) entry which is preliminary data.</text>
</comment>
<dbReference type="InterPro" id="IPR001119">
    <property type="entry name" value="SLH_dom"/>
</dbReference>
<evidence type="ECO:0000259" key="3">
    <source>
        <dbReference type="PROSITE" id="PS51272"/>
    </source>
</evidence>
<organism evidence="4 5">
    <name type="scientific">Zarconia navalis LEGE 11467</name>
    <dbReference type="NCBI Taxonomy" id="1828826"/>
    <lineage>
        <taxon>Bacteria</taxon>
        <taxon>Bacillati</taxon>
        <taxon>Cyanobacteriota</taxon>
        <taxon>Cyanophyceae</taxon>
        <taxon>Oscillatoriophycideae</taxon>
        <taxon>Oscillatoriales</taxon>
        <taxon>Oscillatoriales incertae sedis</taxon>
        <taxon>Zarconia</taxon>
        <taxon>Zarconia navalis</taxon>
    </lineage>
</organism>
<dbReference type="InterPro" id="IPR051465">
    <property type="entry name" value="Cell_Envelope_Struct_Comp"/>
</dbReference>
<dbReference type="PROSITE" id="PS51272">
    <property type="entry name" value="SLH"/>
    <property type="match status" value="1"/>
</dbReference>
<dbReference type="GO" id="GO:0008643">
    <property type="term" value="P:carbohydrate transport"/>
    <property type="evidence" value="ECO:0007669"/>
    <property type="project" value="InterPro"/>
</dbReference>
<evidence type="ECO:0000313" key="4">
    <source>
        <dbReference type="EMBL" id="MBE9040558.1"/>
    </source>
</evidence>
<dbReference type="InterPro" id="IPR036709">
    <property type="entry name" value="Autotransporte_beta_dom_sf"/>
</dbReference>
<gene>
    <name evidence="4" type="ORF">IQ235_07130</name>
</gene>
<evidence type="ECO:0000313" key="5">
    <source>
        <dbReference type="Proteomes" id="UP000621799"/>
    </source>
</evidence>
<accession>A0A928VYN0</accession>
<dbReference type="Gene3D" id="2.40.160.180">
    <property type="entry name" value="Carbohydrate-selective porin OprB"/>
    <property type="match status" value="1"/>
</dbReference>
<keyword evidence="5" id="KW-1185">Reference proteome</keyword>
<dbReference type="GO" id="GO:0015288">
    <property type="term" value="F:porin activity"/>
    <property type="evidence" value="ECO:0007669"/>
    <property type="project" value="InterPro"/>
</dbReference>
<reference evidence="4" key="1">
    <citation type="submission" date="2020-10" db="EMBL/GenBank/DDBJ databases">
        <authorList>
            <person name="Castelo-Branco R."/>
            <person name="Eusebio N."/>
            <person name="Adriana R."/>
            <person name="Vieira A."/>
            <person name="Brugerolle De Fraissinette N."/>
            <person name="Rezende De Castro R."/>
            <person name="Schneider M.P."/>
            <person name="Vasconcelos V."/>
            <person name="Leao P.N."/>
        </authorList>
    </citation>
    <scope>NUCLEOTIDE SEQUENCE</scope>
    <source>
        <strain evidence="4">LEGE 11467</strain>
    </source>
</reference>
<dbReference type="InterPro" id="IPR038673">
    <property type="entry name" value="OprB_sf"/>
</dbReference>
<dbReference type="SUPFAM" id="SSF103515">
    <property type="entry name" value="Autotransporter"/>
    <property type="match status" value="1"/>
</dbReference>
<evidence type="ECO:0000256" key="1">
    <source>
        <dbReference type="ARBA" id="ARBA00008769"/>
    </source>
</evidence>
<comment type="similarity">
    <text evidence="1 2">Belongs to the OprB family.</text>
</comment>
<proteinExistence type="inferred from homology"/>
<dbReference type="GO" id="GO:0016020">
    <property type="term" value="C:membrane"/>
    <property type="evidence" value="ECO:0007669"/>
    <property type="project" value="InterPro"/>
</dbReference>
<sequence length="536" mass="58088">MPKVDGAPHLIQRNQNAKSIEIVSGTETFKPIDRLSQIPSVDRLSDIEFEPTDWAYQALQSLSNRYGCIAGFPDGTYRGVQSLTRYEFAAGLNACLDRLNELLSQSGGSISSEDLAIVERLREEFAAELATLPSRIDTLEARTAELEANQFSTTTKLTVINSVAVVGRTSNEADLFPRDGTPETGDPGTNISLQNLNYFIFNTQFSDRSLLRLALLNFDGLTGSRLTNDVRLGNDFFGDTNGLRINDLNYRFLIGDKFAGIVGTANVNATSAFRGPNRIEGAATGPLSFFAQRNPILNIGLGAGGLGFDWQFADRASLQAVYSTNIPGFFVSSDGPKGHNTTAVQLALTPIDPVDLTVYYVNDYSPDGGLVSFVGDAQLTVVDRLTDESEPLQTNAVGATLNWQVSPSLSVGGWFGYTNSRIPDRSGNVQTTNYMVFLNLLDLFGEGNLGGLYVGQPPKIISSDLPEGNNIPDFFNTGRGRSGGQPGTTTHVELFYRWQLDDNISITPGAIVIFNPGHTPDSDTIGIGILRTTFIF</sequence>
<dbReference type="EMBL" id="JADEXN010000095">
    <property type="protein sequence ID" value="MBE9040558.1"/>
    <property type="molecule type" value="Genomic_DNA"/>
</dbReference>
<dbReference type="Pfam" id="PF04966">
    <property type="entry name" value="OprB"/>
    <property type="match status" value="1"/>
</dbReference>
<dbReference type="InterPro" id="IPR047684">
    <property type="entry name" value="Por_som-like"/>
</dbReference>
<dbReference type="NCBIfam" id="NF033921">
    <property type="entry name" value="por_somb"/>
    <property type="match status" value="1"/>
</dbReference>
<feature type="domain" description="SLH" evidence="3">
    <location>
        <begin position="42"/>
        <end position="106"/>
    </location>
</feature>
<dbReference type="PANTHER" id="PTHR43308">
    <property type="entry name" value="OUTER MEMBRANE PROTEIN ALPHA-RELATED"/>
    <property type="match status" value="1"/>
</dbReference>
<dbReference type="InterPro" id="IPR007049">
    <property type="entry name" value="Carb-sel_porin_OprB"/>
</dbReference>
<protein>
    <submittedName>
        <fullName evidence="4">Iron uptake porin</fullName>
    </submittedName>
</protein>
<name>A0A928VYN0_9CYAN</name>
<dbReference type="Proteomes" id="UP000621799">
    <property type="component" value="Unassembled WGS sequence"/>
</dbReference>
<dbReference type="AlphaFoldDB" id="A0A928VYN0"/>
<evidence type="ECO:0000256" key="2">
    <source>
        <dbReference type="RuleBase" id="RU363072"/>
    </source>
</evidence>
<dbReference type="PANTHER" id="PTHR43308:SF1">
    <property type="entry name" value="OUTER MEMBRANE PROTEIN ALPHA"/>
    <property type="match status" value="1"/>
</dbReference>